<organism evidence="3 4">
    <name type="scientific">Microbacterium ulmi</name>
    <dbReference type="NCBI Taxonomy" id="179095"/>
    <lineage>
        <taxon>Bacteria</taxon>
        <taxon>Bacillati</taxon>
        <taxon>Actinomycetota</taxon>
        <taxon>Actinomycetes</taxon>
        <taxon>Micrococcales</taxon>
        <taxon>Microbacteriaceae</taxon>
        <taxon>Microbacterium</taxon>
    </lineage>
</organism>
<evidence type="ECO:0000256" key="2">
    <source>
        <dbReference type="SAM" id="SignalP"/>
    </source>
</evidence>
<keyword evidence="2" id="KW-0732">Signal</keyword>
<gene>
    <name evidence="3" type="ORF">HLA99_14730</name>
</gene>
<feature type="region of interest" description="Disordered" evidence="1">
    <location>
        <begin position="28"/>
        <end position="64"/>
    </location>
</feature>
<keyword evidence="4" id="KW-1185">Reference proteome</keyword>
<name>A0A7Y2M241_9MICO</name>
<dbReference type="PROSITE" id="PS51257">
    <property type="entry name" value="PROKAR_LIPOPROTEIN"/>
    <property type="match status" value="1"/>
</dbReference>
<accession>A0A7Y2M241</accession>
<dbReference type="Proteomes" id="UP000543598">
    <property type="component" value="Unassembled WGS sequence"/>
</dbReference>
<dbReference type="RefSeq" id="WP_167038426.1">
    <property type="nucleotide sequence ID" value="NZ_BAAANA010000001.1"/>
</dbReference>
<dbReference type="AlphaFoldDB" id="A0A7Y2M241"/>
<reference evidence="3 4" key="1">
    <citation type="submission" date="2020-05" db="EMBL/GenBank/DDBJ databases">
        <title>MicrobeNet Type strains.</title>
        <authorList>
            <person name="Nicholson A.C."/>
        </authorList>
    </citation>
    <scope>NUCLEOTIDE SEQUENCE [LARGE SCALE GENOMIC DNA]</scope>
    <source>
        <strain evidence="3 4">JCM 14282</strain>
    </source>
</reference>
<evidence type="ECO:0000256" key="1">
    <source>
        <dbReference type="SAM" id="MobiDB-lite"/>
    </source>
</evidence>
<feature type="signal peptide" evidence="2">
    <location>
        <begin position="1"/>
        <end position="23"/>
    </location>
</feature>
<evidence type="ECO:0000313" key="4">
    <source>
        <dbReference type="Proteomes" id="UP000543598"/>
    </source>
</evidence>
<evidence type="ECO:0000313" key="3">
    <source>
        <dbReference type="EMBL" id="NNH05100.1"/>
    </source>
</evidence>
<proteinExistence type="predicted"/>
<protein>
    <submittedName>
        <fullName evidence="3">Uncharacterized protein</fullName>
    </submittedName>
</protein>
<sequence>MTRHPLPVLAGIAASVLLAVALAGCAPDSPAPGGSESSTSTGTPGPDSTATGTPTPDPTSTAAASVAVPTDCRAILSESVLSQLEGIPLNDPAWGLSGVQSDGSLKCIWAQPGADSTGLTTVISKVGRGPALDMLNALMTDQAFTCYQPDTGTRCEKQWPNPTYPVTDGRTLYWRDGILIDTTYSNLSPSGYTASIVDHVFA</sequence>
<comment type="caution">
    <text evidence="3">The sequence shown here is derived from an EMBL/GenBank/DDBJ whole genome shotgun (WGS) entry which is preliminary data.</text>
</comment>
<dbReference type="EMBL" id="JABEMB010000032">
    <property type="protein sequence ID" value="NNH05100.1"/>
    <property type="molecule type" value="Genomic_DNA"/>
</dbReference>
<feature type="chain" id="PRO_5038647243" evidence="2">
    <location>
        <begin position="24"/>
        <end position="202"/>
    </location>
</feature>